<gene>
    <name evidence="1" type="ORF">SeMB42_g06007</name>
</gene>
<evidence type="ECO:0000313" key="1">
    <source>
        <dbReference type="EMBL" id="TPX40438.1"/>
    </source>
</evidence>
<dbReference type="Proteomes" id="UP000317494">
    <property type="component" value="Unassembled WGS sequence"/>
</dbReference>
<comment type="caution">
    <text evidence="1">The sequence shown here is derived from an EMBL/GenBank/DDBJ whole genome shotgun (WGS) entry which is preliminary data.</text>
</comment>
<dbReference type="AlphaFoldDB" id="A0A507CL16"/>
<reference evidence="1 2" key="1">
    <citation type="journal article" date="2019" name="Sci. Rep.">
        <title>Comparative genomics of chytrid fungi reveal insights into the obligate biotrophic and pathogenic lifestyle of Synchytrium endobioticum.</title>
        <authorList>
            <person name="van de Vossenberg B.T.L.H."/>
            <person name="Warris S."/>
            <person name="Nguyen H.D.T."/>
            <person name="van Gent-Pelzer M.P.E."/>
            <person name="Joly D.L."/>
            <person name="van de Geest H.C."/>
            <person name="Bonants P.J.M."/>
            <person name="Smith D.S."/>
            <person name="Levesque C.A."/>
            <person name="van der Lee T.A.J."/>
        </authorList>
    </citation>
    <scope>NUCLEOTIDE SEQUENCE [LARGE SCALE GENOMIC DNA]</scope>
    <source>
        <strain evidence="1 2">MB42</strain>
    </source>
</reference>
<keyword evidence="2" id="KW-1185">Reference proteome</keyword>
<proteinExistence type="predicted"/>
<accession>A0A507CL16</accession>
<sequence length="98" mass="11384">MEQRQEDAWAAQQAANLRAAQLLEEEKDRQRKVMAHHVRAENEHKAVHDHARDLLLFKLIALLRLDLMRTCPDARRKQAGRSTYPMTVQGHTLVTFDS</sequence>
<organism evidence="1 2">
    <name type="scientific">Synchytrium endobioticum</name>
    <dbReference type="NCBI Taxonomy" id="286115"/>
    <lineage>
        <taxon>Eukaryota</taxon>
        <taxon>Fungi</taxon>
        <taxon>Fungi incertae sedis</taxon>
        <taxon>Chytridiomycota</taxon>
        <taxon>Chytridiomycota incertae sedis</taxon>
        <taxon>Chytridiomycetes</taxon>
        <taxon>Synchytriales</taxon>
        <taxon>Synchytriaceae</taxon>
        <taxon>Synchytrium</taxon>
    </lineage>
</organism>
<evidence type="ECO:0000313" key="2">
    <source>
        <dbReference type="Proteomes" id="UP000317494"/>
    </source>
</evidence>
<dbReference type="EMBL" id="QEAN01000313">
    <property type="protein sequence ID" value="TPX40438.1"/>
    <property type="molecule type" value="Genomic_DNA"/>
</dbReference>
<name>A0A507CL16_9FUNG</name>
<dbReference type="VEuPathDB" id="FungiDB:SeMB42_g06007"/>
<protein>
    <submittedName>
        <fullName evidence="1">Uncharacterized protein</fullName>
    </submittedName>
</protein>